<dbReference type="RefSeq" id="WP_091516656.1">
    <property type="nucleotide sequence ID" value="NZ_FNFH01000008.1"/>
</dbReference>
<keyword evidence="2" id="KW-0812">Transmembrane</keyword>
<protein>
    <submittedName>
        <fullName evidence="3">Uncharacterized protein</fullName>
    </submittedName>
</protein>
<reference evidence="4" key="1">
    <citation type="submission" date="2016-10" db="EMBL/GenBank/DDBJ databases">
        <authorList>
            <person name="Varghese N."/>
            <person name="Submissions S."/>
        </authorList>
    </citation>
    <scope>NUCLEOTIDE SEQUENCE [LARGE SCALE GENOMIC DNA]</scope>
    <source>
        <strain evidence="4">CGMCC 1.10658</strain>
    </source>
</reference>
<keyword evidence="1" id="KW-0175">Coiled coil</keyword>
<accession>A0A1G9EI83</accession>
<dbReference type="OrthoDB" id="2154696at2"/>
<dbReference type="Proteomes" id="UP000199305">
    <property type="component" value="Unassembled WGS sequence"/>
</dbReference>
<proteinExistence type="predicted"/>
<evidence type="ECO:0000313" key="4">
    <source>
        <dbReference type="Proteomes" id="UP000199305"/>
    </source>
</evidence>
<feature type="transmembrane region" description="Helical" evidence="2">
    <location>
        <begin position="67"/>
        <end position="86"/>
    </location>
</feature>
<feature type="transmembrane region" description="Helical" evidence="2">
    <location>
        <begin position="364"/>
        <end position="385"/>
    </location>
</feature>
<evidence type="ECO:0000256" key="1">
    <source>
        <dbReference type="SAM" id="Coils"/>
    </source>
</evidence>
<dbReference type="STRING" id="658219.SAMN05216212_3140"/>
<dbReference type="EMBL" id="FNFH01000008">
    <property type="protein sequence ID" value="SDK75798.1"/>
    <property type="molecule type" value="Genomic_DNA"/>
</dbReference>
<organism evidence="3 4">
    <name type="scientific">Microbulbifer yueqingensis</name>
    <dbReference type="NCBI Taxonomy" id="658219"/>
    <lineage>
        <taxon>Bacteria</taxon>
        <taxon>Pseudomonadati</taxon>
        <taxon>Pseudomonadota</taxon>
        <taxon>Gammaproteobacteria</taxon>
        <taxon>Cellvibrionales</taxon>
        <taxon>Microbulbiferaceae</taxon>
        <taxon>Microbulbifer</taxon>
    </lineage>
</organism>
<name>A0A1G9EI83_9GAMM</name>
<keyword evidence="2" id="KW-0472">Membrane</keyword>
<feature type="transmembrane region" description="Helical" evidence="2">
    <location>
        <begin position="21"/>
        <end position="47"/>
    </location>
</feature>
<feature type="coiled-coil region" evidence="1">
    <location>
        <begin position="235"/>
        <end position="269"/>
    </location>
</feature>
<gene>
    <name evidence="3" type="ORF">SAMN05216212_3140</name>
</gene>
<sequence>MVTHEEPVTIANPVYRSRISWGAVIAAVFAILAISFLLLLLGSAIGFSVVDVTDLGAIGEGLGVGTVIWVVATMLVVYFIGGFLAARMSGRRTRSAGMMHGVVVWAVALIISLIIDGMLLSGAARGGAAAAEGIATTTMSLGGKVVRGAGMTVDGLTELASSRYTDEIRAELKTAAADTLADVEPAGGASVTEAEIRTAIEKLDPQTLQRVAEHLVAGNVDQARATLLREINLSRREADELLAGVRNRLDETLEESEAVEEARAMVEDRLDTMTANLAQAAGPKVSRAELRKTLSQLDAELAAKIGRHLLTGDVERARQALTANTELNPQEVEAIVSRVESRLAAERKDLVQAFKQDVEAISDYIVAMLWLFFVAYALSLVVAVIGGRVGADDDDTAAEYAAAHSRRTAP</sequence>
<keyword evidence="2" id="KW-1133">Transmembrane helix</keyword>
<feature type="transmembrane region" description="Helical" evidence="2">
    <location>
        <begin position="98"/>
        <end position="120"/>
    </location>
</feature>
<evidence type="ECO:0000313" key="3">
    <source>
        <dbReference type="EMBL" id="SDK75798.1"/>
    </source>
</evidence>
<keyword evidence="4" id="KW-1185">Reference proteome</keyword>
<dbReference type="AlphaFoldDB" id="A0A1G9EI83"/>
<evidence type="ECO:0000256" key="2">
    <source>
        <dbReference type="SAM" id="Phobius"/>
    </source>
</evidence>